<dbReference type="Proteomes" id="UP000827092">
    <property type="component" value="Unassembled WGS sequence"/>
</dbReference>
<gene>
    <name evidence="1" type="ORF">JTE90_020935</name>
</gene>
<protein>
    <recommendedName>
        <fullName evidence="3">TBC1 domain family member 19</fullName>
    </recommendedName>
</protein>
<dbReference type="EMBL" id="JAFNEN010000044">
    <property type="protein sequence ID" value="KAG8198112.1"/>
    <property type="molecule type" value="Genomic_DNA"/>
</dbReference>
<evidence type="ECO:0008006" key="3">
    <source>
        <dbReference type="Google" id="ProtNLM"/>
    </source>
</evidence>
<comment type="caution">
    <text evidence="1">The sequence shown here is derived from an EMBL/GenBank/DDBJ whole genome shotgun (WGS) entry which is preliminary data.</text>
</comment>
<reference evidence="1 2" key="1">
    <citation type="journal article" date="2022" name="Nat. Ecol. Evol.">
        <title>A masculinizing supergene underlies an exaggerated male reproductive morph in a spider.</title>
        <authorList>
            <person name="Hendrickx F."/>
            <person name="De Corte Z."/>
            <person name="Sonet G."/>
            <person name="Van Belleghem S.M."/>
            <person name="Kostlbacher S."/>
            <person name="Vangestel C."/>
        </authorList>
    </citation>
    <scope>NUCLEOTIDE SEQUENCE [LARGE SCALE GENOMIC DNA]</scope>
    <source>
        <strain evidence="1">W744_W776</strain>
    </source>
</reference>
<dbReference type="InterPro" id="IPR035969">
    <property type="entry name" value="Rab-GAP_TBC_sf"/>
</dbReference>
<sequence>MTSSIVWPQASVNYIATELEKSEVYRKLLVDLQDLVMDPNISCDALEDRMRKLINDAGYKQKLRNQVYQKVLKEPNLKNDIRQRKEPLEYIQKAQIHWENRISKSLNNMTNELGMVFSRKRPVSEQIEFEAKWSELGSEDMDLSRFRPVYSPKDLLEVLVNVKSPNVGLSSDPGPSTYWGLIKVPLKVKSFHQLRLQFEELCSSIDHLGLNILPFSNSEFSKKCLRERVSLGKHVLESNQAAVAQEFCKKGCPATLRAELWSLMLGVDICGAHKLNFKHLKSCVFQHDLLIDKLIFKDIHVTASNDDQYFVFEDLLYQILLVFSRDTSVTSHFELSSANPPKAVLRGTHTSVTYPPCGVIPFHGFSMYVAPLCYIYEDPITLYHIFKELYVRYFFRLHDLSSHPQGILSLALSFETLLEEVEPQLAYHFSVHDIYPYILQLWDCMLAYDSTEIIVVIAVGIFSLRKPILLQAENQAIVENILADISAIKVIPILHGMLSNAHTHSR</sequence>
<name>A0AAV6VN66_9ARAC</name>
<evidence type="ECO:0000313" key="2">
    <source>
        <dbReference type="Proteomes" id="UP000827092"/>
    </source>
</evidence>
<dbReference type="AlphaFoldDB" id="A0AAV6VN66"/>
<dbReference type="PANTHER" id="PTHR16110:SF1">
    <property type="entry name" value="TBC1 DOMAIN FAMILY MEMBER 19"/>
    <property type="match status" value="1"/>
</dbReference>
<dbReference type="PANTHER" id="PTHR16110">
    <property type="entry name" value="TBC1 DOMAIN FAMILY MEMBER 19"/>
    <property type="match status" value="1"/>
</dbReference>
<proteinExistence type="predicted"/>
<evidence type="ECO:0000313" key="1">
    <source>
        <dbReference type="EMBL" id="KAG8198112.1"/>
    </source>
</evidence>
<keyword evidence="2" id="KW-1185">Reference proteome</keyword>
<accession>A0AAV6VN66</accession>
<dbReference type="InterPro" id="IPR042507">
    <property type="entry name" value="TBC1D19"/>
</dbReference>
<dbReference type="SUPFAM" id="SSF47923">
    <property type="entry name" value="Ypt/Rab-GAP domain of gyp1p"/>
    <property type="match status" value="1"/>
</dbReference>
<organism evidence="1 2">
    <name type="scientific">Oedothorax gibbosus</name>
    <dbReference type="NCBI Taxonomy" id="931172"/>
    <lineage>
        <taxon>Eukaryota</taxon>
        <taxon>Metazoa</taxon>
        <taxon>Ecdysozoa</taxon>
        <taxon>Arthropoda</taxon>
        <taxon>Chelicerata</taxon>
        <taxon>Arachnida</taxon>
        <taxon>Araneae</taxon>
        <taxon>Araneomorphae</taxon>
        <taxon>Entelegynae</taxon>
        <taxon>Araneoidea</taxon>
        <taxon>Linyphiidae</taxon>
        <taxon>Erigoninae</taxon>
        <taxon>Oedothorax</taxon>
    </lineage>
</organism>